<protein>
    <submittedName>
        <fullName evidence="1">Uncharacterized protein</fullName>
    </submittedName>
</protein>
<sequence length="92" mass="10403">MNSSLRLKWEGPRRGPRAVFIIYVFRKTPSGPTSTLKPVNRTAAGFTGQGIAACVCRRSWRPQVKPLLGVGRDPSVQLFFDVRLSPDKERYR</sequence>
<evidence type="ECO:0000313" key="2">
    <source>
        <dbReference type="Proteomes" id="UP000314294"/>
    </source>
</evidence>
<dbReference type="EMBL" id="SRLO01001063">
    <property type="protein sequence ID" value="TNN42062.1"/>
    <property type="molecule type" value="Genomic_DNA"/>
</dbReference>
<dbReference type="Proteomes" id="UP000314294">
    <property type="component" value="Unassembled WGS sequence"/>
</dbReference>
<organism evidence="1 2">
    <name type="scientific">Liparis tanakae</name>
    <name type="common">Tanaka's snailfish</name>
    <dbReference type="NCBI Taxonomy" id="230148"/>
    <lineage>
        <taxon>Eukaryota</taxon>
        <taxon>Metazoa</taxon>
        <taxon>Chordata</taxon>
        <taxon>Craniata</taxon>
        <taxon>Vertebrata</taxon>
        <taxon>Euteleostomi</taxon>
        <taxon>Actinopterygii</taxon>
        <taxon>Neopterygii</taxon>
        <taxon>Teleostei</taxon>
        <taxon>Neoteleostei</taxon>
        <taxon>Acanthomorphata</taxon>
        <taxon>Eupercaria</taxon>
        <taxon>Perciformes</taxon>
        <taxon>Cottioidei</taxon>
        <taxon>Cottales</taxon>
        <taxon>Liparidae</taxon>
        <taxon>Liparis</taxon>
    </lineage>
</organism>
<name>A0A4Z2FP07_9TELE</name>
<dbReference type="AlphaFoldDB" id="A0A4Z2FP07"/>
<comment type="caution">
    <text evidence="1">The sequence shown here is derived from an EMBL/GenBank/DDBJ whole genome shotgun (WGS) entry which is preliminary data.</text>
</comment>
<gene>
    <name evidence="1" type="ORF">EYF80_047769</name>
</gene>
<keyword evidence="2" id="KW-1185">Reference proteome</keyword>
<evidence type="ECO:0000313" key="1">
    <source>
        <dbReference type="EMBL" id="TNN42062.1"/>
    </source>
</evidence>
<reference evidence="1 2" key="1">
    <citation type="submission" date="2019-03" db="EMBL/GenBank/DDBJ databases">
        <title>First draft genome of Liparis tanakae, snailfish: a comprehensive survey of snailfish specific genes.</title>
        <authorList>
            <person name="Kim W."/>
            <person name="Song I."/>
            <person name="Jeong J.-H."/>
            <person name="Kim D."/>
            <person name="Kim S."/>
            <person name="Ryu S."/>
            <person name="Song J.Y."/>
            <person name="Lee S.K."/>
        </authorList>
    </citation>
    <scope>NUCLEOTIDE SEQUENCE [LARGE SCALE GENOMIC DNA]</scope>
    <source>
        <tissue evidence="1">Muscle</tissue>
    </source>
</reference>
<proteinExistence type="predicted"/>
<accession>A0A4Z2FP07</accession>